<dbReference type="PRINTS" id="PR00812">
    <property type="entry name" value="BCTERIALGSPF"/>
</dbReference>
<feature type="transmembrane region" description="Helical" evidence="11">
    <location>
        <begin position="224"/>
        <end position="244"/>
    </location>
</feature>
<evidence type="ECO:0000256" key="4">
    <source>
        <dbReference type="ARBA" id="ARBA00022475"/>
    </source>
</evidence>
<evidence type="ECO:0000256" key="6">
    <source>
        <dbReference type="ARBA" id="ARBA00022692"/>
    </source>
</evidence>
<dbReference type="OrthoDB" id="9805682at2"/>
<keyword evidence="3 10" id="KW-0813">Transport</keyword>
<evidence type="ECO:0000256" key="9">
    <source>
        <dbReference type="ARBA" id="ARBA00023136"/>
    </source>
</evidence>
<keyword evidence="6 10" id="KW-0812">Transmembrane</keyword>
<keyword evidence="9 11" id="KW-0472">Membrane</keyword>
<feature type="transmembrane region" description="Helical" evidence="11">
    <location>
        <begin position="171"/>
        <end position="194"/>
    </location>
</feature>
<dbReference type="Gene3D" id="1.20.81.30">
    <property type="entry name" value="Type II secretion system (T2SS), domain F"/>
    <property type="match status" value="2"/>
</dbReference>
<feature type="transmembrane region" description="Helical" evidence="11">
    <location>
        <begin position="379"/>
        <end position="400"/>
    </location>
</feature>
<comment type="similarity">
    <text evidence="2 10">Belongs to the GSP F family.</text>
</comment>
<reference evidence="13 14" key="1">
    <citation type="submission" date="2016-10" db="EMBL/GenBank/DDBJ databases">
        <authorList>
            <person name="Varghese N."/>
            <person name="Submissions S."/>
        </authorList>
    </citation>
    <scope>NUCLEOTIDE SEQUENCE [LARGE SCALE GENOMIC DNA]</scope>
    <source>
        <strain evidence="13 14">DSM 1361</strain>
    </source>
</reference>
<dbReference type="PROSITE" id="PS00874">
    <property type="entry name" value="T2SP_F"/>
    <property type="match status" value="1"/>
</dbReference>
<dbReference type="InterPro" id="IPR003004">
    <property type="entry name" value="GspF/PilC"/>
</dbReference>
<feature type="domain" description="Type II secretion system protein GspF" evidence="12">
    <location>
        <begin position="73"/>
        <end position="195"/>
    </location>
</feature>
<dbReference type="PANTHER" id="PTHR30012:SF7">
    <property type="entry name" value="PROTEIN TRANSPORT PROTEIN HOFC HOMOLOG"/>
    <property type="match status" value="1"/>
</dbReference>
<evidence type="ECO:0000256" key="3">
    <source>
        <dbReference type="ARBA" id="ARBA00022448"/>
    </source>
</evidence>
<dbReference type="AlphaFoldDB" id="A0A662ZK05"/>
<sequence>MAIKSNKKDFINFKWKGTNRKGKPVGGFMCARSAEIIKSELRKQNVNVTSVDEYKNLLGDGPKIKPVDIATLSRQITTMLSAGVPLVQSIELLAQSHDKLAMRKLLSEVCEDVSSGTPFHQALRRHPLYFNKLYTDLVAAGEASGALETIYDQIATYMEKSEALKSKIKKAMMYPIVIVIIAVIVTAILLIYVVPQFEAIFASFNAKLPAFTQMVVDLSRFLQSYWVIFALVIGGGFYAFFWGYRHNEKFHDNVDVMFLKIPVVGAILEKGCLARFASTLATTFAAGIPLVDALISAAGASGNAKYNNAILEIRQDVMGGMQLNMAMRATQIFPAMMIQMVMIGEEAGSLDAMLRKVANIYQQEVDDAVDGLSSMLEPLIMVFLGVIIGSLVIAMYLPIFSMGSIF</sequence>
<dbReference type="FunFam" id="1.20.81.30:FF:000001">
    <property type="entry name" value="Type II secretion system protein F"/>
    <property type="match status" value="2"/>
</dbReference>
<keyword evidence="5" id="KW-0997">Cell inner membrane</keyword>
<dbReference type="Proteomes" id="UP000243745">
    <property type="component" value="Unassembled WGS sequence"/>
</dbReference>
<evidence type="ECO:0000313" key="13">
    <source>
        <dbReference type="EMBL" id="SFP74006.1"/>
    </source>
</evidence>
<gene>
    <name evidence="13" type="ORF">SAMN02910344_02194</name>
</gene>
<organism evidence="13 14">
    <name type="scientific">Ruminobacter amylophilus</name>
    <dbReference type="NCBI Taxonomy" id="867"/>
    <lineage>
        <taxon>Bacteria</taxon>
        <taxon>Pseudomonadati</taxon>
        <taxon>Pseudomonadota</taxon>
        <taxon>Gammaproteobacteria</taxon>
        <taxon>Aeromonadales</taxon>
        <taxon>Succinivibrionaceae</taxon>
        <taxon>Ruminobacter</taxon>
    </lineage>
</organism>
<dbReference type="InterPro" id="IPR042094">
    <property type="entry name" value="T2SS_GspF_sf"/>
</dbReference>
<keyword evidence="14" id="KW-1185">Reference proteome</keyword>
<evidence type="ECO:0000256" key="2">
    <source>
        <dbReference type="ARBA" id="ARBA00005745"/>
    </source>
</evidence>
<comment type="subcellular location">
    <subcellularLocation>
        <location evidence="1 10">Cell inner membrane</location>
        <topology evidence="1 10">Multi-pass membrane protein</topology>
    </subcellularLocation>
</comment>
<feature type="domain" description="Type II secretion system protein GspF" evidence="12">
    <location>
        <begin position="276"/>
        <end position="398"/>
    </location>
</feature>
<protein>
    <submittedName>
        <fullName evidence="13">Type IV pilus assembly protein PilC</fullName>
    </submittedName>
</protein>
<evidence type="ECO:0000313" key="14">
    <source>
        <dbReference type="Proteomes" id="UP000243745"/>
    </source>
</evidence>
<dbReference type="Pfam" id="PF00482">
    <property type="entry name" value="T2SSF"/>
    <property type="match status" value="2"/>
</dbReference>
<dbReference type="GO" id="GO:0015628">
    <property type="term" value="P:protein secretion by the type II secretion system"/>
    <property type="evidence" value="ECO:0007669"/>
    <property type="project" value="TreeGrafter"/>
</dbReference>
<evidence type="ECO:0000256" key="8">
    <source>
        <dbReference type="ARBA" id="ARBA00022989"/>
    </source>
</evidence>
<accession>A0A662ZK05</accession>
<name>A0A662ZK05_9GAMM</name>
<evidence type="ECO:0000256" key="1">
    <source>
        <dbReference type="ARBA" id="ARBA00004429"/>
    </source>
</evidence>
<keyword evidence="4" id="KW-1003">Cell membrane</keyword>
<keyword evidence="7" id="KW-0653">Protein transport</keyword>
<dbReference type="PANTHER" id="PTHR30012">
    <property type="entry name" value="GENERAL SECRETION PATHWAY PROTEIN"/>
    <property type="match status" value="1"/>
</dbReference>
<dbReference type="GO" id="GO:0005886">
    <property type="term" value="C:plasma membrane"/>
    <property type="evidence" value="ECO:0007669"/>
    <property type="project" value="UniProtKB-SubCell"/>
</dbReference>
<dbReference type="InterPro" id="IPR001992">
    <property type="entry name" value="T2SS_GspF/T4SS_PilC_CS"/>
</dbReference>
<evidence type="ECO:0000259" key="12">
    <source>
        <dbReference type="Pfam" id="PF00482"/>
    </source>
</evidence>
<evidence type="ECO:0000256" key="5">
    <source>
        <dbReference type="ARBA" id="ARBA00022519"/>
    </source>
</evidence>
<proteinExistence type="inferred from homology"/>
<evidence type="ECO:0000256" key="7">
    <source>
        <dbReference type="ARBA" id="ARBA00022927"/>
    </source>
</evidence>
<keyword evidence="8 11" id="KW-1133">Transmembrane helix</keyword>
<evidence type="ECO:0000256" key="10">
    <source>
        <dbReference type="RuleBase" id="RU003923"/>
    </source>
</evidence>
<dbReference type="EMBL" id="FOXF01000067">
    <property type="protein sequence ID" value="SFP74006.1"/>
    <property type="molecule type" value="Genomic_DNA"/>
</dbReference>
<dbReference type="RefSeq" id="WP_093143701.1">
    <property type="nucleotide sequence ID" value="NZ_FOXF01000067.1"/>
</dbReference>
<evidence type="ECO:0000256" key="11">
    <source>
        <dbReference type="SAM" id="Phobius"/>
    </source>
</evidence>
<dbReference type="InterPro" id="IPR018076">
    <property type="entry name" value="T2SS_GspF_dom"/>
</dbReference>